<proteinExistence type="predicted"/>
<dbReference type="Proteomes" id="UP001183607">
    <property type="component" value="Unassembled WGS sequence"/>
</dbReference>
<organism evidence="1 2">
    <name type="scientific">Streptomyces evansiae</name>
    <dbReference type="NCBI Taxonomy" id="3075535"/>
    <lineage>
        <taxon>Bacteria</taxon>
        <taxon>Bacillati</taxon>
        <taxon>Actinomycetota</taxon>
        <taxon>Actinomycetes</taxon>
        <taxon>Kitasatosporales</taxon>
        <taxon>Streptomycetaceae</taxon>
        <taxon>Streptomyces</taxon>
    </lineage>
</organism>
<dbReference type="AlphaFoldDB" id="A0ABD5EC68"/>
<reference evidence="2" key="1">
    <citation type="submission" date="2023-07" db="EMBL/GenBank/DDBJ databases">
        <title>30 novel species of actinomycetes from the DSMZ collection.</title>
        <authorList>
            <person name="Nouioui I."/>
        </authorList>
    </citation>
    <scope>NUCLEOTIDE SEQUENCE [LARGE SCALE GENOMIC DNA]</scope>
    <source>
        <strain evidence="2">DSM 41982</strain>
    </source>
</reference>
<comment type="caution">
    <text evidence="1">The sequence shown here is derived from an EMBL/GenBank/DDBJ whole genome shotgun (WGS) entry which is preliminary data.</text>
</comment>
<dbReference type="RefSeq" id="WP_093854308.1">
    <property type="nucleotide sequence ID" value="NZ_JAVRER010000033.1"/>
</dbReference>
<name>A0ABD5EC68_9ACTN</name>
<evidence type="ECO:0000313" key="1">
    <source>
        <dbReference type="EMBL" id="MDT0417825.1"/>
    </source>
</evidence>
<protein>
    <submittedName>
        <fullName evidence="1">Uncharacterized protein</fullName>
    </submittedName>
</protein>
<accession>A0ABD5EC68</accession>
<dbReference type="EMBL" id="JAVRER010000033">
    <property type="protein sequence ID" value="MDT0417825.1"/>
    <property type="molecule type" value="Genomic_DNA"/>
</dbReference>
<sequence>MSGIRLKDLSAALGALQLLTLNHPELPAPCADVSTVFPDRLRLAFHESLADFEAWREALGVASEAVELRLWGRASGSLRGSVAYAGATVELIGFLQLATLEEPSEEAAG</sequence>
<gene>
    <name evidence="1" type="ORF">RM574_20295</name>
</gene>
<evidence type="ECO:0000313" key="2">
    <source>
        <dbReference type="Proteomes" id="UP001183607"/>
    </source>
</evidence>